<name>A0A4D7BH94_9HYPH</name>
<evidence type="ECO:0000313" key="2">
    <source>
        <dbReference type="EMBL" id="QCI67232.1"/>
    </source>
</evidence>
<reference evidence="2 3" key="1">
    <citation type="submission" date="2019-04" db="EMBL/GenBank/DDBJ databases">
        <title>Phreatobacter aquaticus sp. nov.</title>
        <authorList>
            <person name="Choi A."/>
        </authorList>
    </citation>
    <scope>NUCLEOTIDE SEQUENCE [LARGE SCALE GENOMIC DNA]</scope>
    <source>
        <strain evidence="2 3">KCTC 52518</strain>
    </source>
</reference>
<proteinExistence type="predicted"/>
<dbReference type="Proteomes" id="UP000298781">
    <property type="component" value="Chromosome"/>
</dbReference>
<dbReference type="AlphaFoldDB" id="A0A4D7BH94"/>
<feature type="compositionally biased region" description="Basic residues" evidence="1">
    <location>
        <begin position="1"/>
        <end position="12"/>
    </location>
</feature>
<dbReference type="KEGG" id="pstg:E8M01_25155"/>
<accession>A0A4D7BH94</accession>
<evidence type="ECO:0000313" key="3">
    <source>
        <dbReference type="Proteomes" id="UP000298781"/>
    </source>
</evidence>
<gene>
    <name evidence="2" type="ORF">E8M01_25155</name>
</gene>
<dbReference type="RefSeq" id="WP_136962667.1">
    <property type="nucleotide sequence ID" value="NZ_CP039690.1"/>
</dbReference>
<organism evidence="2 3">
    <name type="scientific">Phreatobacter stygius</name>
    <dbReference type="NCBI Taxonomy" id="1940610"/>
    <lineage>
        <taxon>Bacteria</taxon>
        <taxon>Pseudomonadati</taxon>
        <taxon>Pseudomonadota</taxon>
        <taxon>Alphaproteobacteria</taxon>
        <taxon>Hyphomicrobiales</taxon>
        <taxon>Phreatobacteraceae</taxon>
        <taxon>Phreatobacter</taxon>
    </lineage>
</organism>
<sequence length="185" mass="20147">MTKLRGRKRKDVKRQPNGQPSRAGRQDEIFAVARNQPHRRGLANFRDERAADPLGRLAMAGLIDAEAYEAGKAWRILVAQCRRALDAPLPDPKSLAAGPMAASPGLAEAGTGGLDTRAPEERDRATRRRWAEANAVLRDEGYQVAAEVESVAVDGREARNLPNLARGLAVLAWHFGIAEGRRRAG</sequence>
<protein>
    <submittedName>
        <fullName evidence="2">Uncharacterized protein</fullName>
    </submittedName>
</protein>
<keyword evidence="3" id="KW-1185">Reference proteome</keyword>
<dbReference type="OrthoDB" id="9828778at2"/>
<dbReference type="EMBL" id="CP039690">
    <property type="protein sequence ID" value="QCI67232.1"/>
    <property type="molecule type" value="Genomic_DNA"/>
</dbReference>
<evidence type="ECO:0000256" key="1">
    <source>
        <dbReference type="SAM" id="MobiDB-lite"/>
    </source>
</evidence>
<feature type="region of interest" description="Disordered" evidence="1">
    <location>
        <begin position="1"/>
        <end position="30"/>
    </location>
</feature>